<name>A0A1H4IX03_9MICO</name>
<dbReference type="InterPro" id="IPR052922">
    <property type="entry name" value="Cytidylate_Kinase-2"/>
</dbReference>
<gene>
    <name evidence="1" type="ORF">SAMN04489807_0359</name>
</gene>
<dbReference type="InterPro" id="IPR027417">
    <property type="entry name" value="P-loop_NTPase"/>
</dbReference>
<accession>A0A1H4IX03</accession>
<dbReference type="Gene3D" id="3.40.50.300">
    <property type="entry name" value="P-loop containing nucleotide triphosphate hydrolases"/>
    <property type="match status" value="1"/>
</dbReference>
<dbReference type="GO" id="GO:0016301">
    <property type="term" value="F:kinase activity"/>
    <property type="evidence" value="ECO:0007669"/>
    <property type="project" value="UniProtKB-KW"/>
</dbReference>
<protein>
    <submittedName>
        <fullName evidence="1">Shikimate kinase</fullName>
    </submittedName>
</protein>
<evidence type="ECO:0000313" key="1">
    <source>
        <dbReference type="EMBL" id="SEB38385.1"/>
    </source>
</evidence>
<dbReference type="Proteomes" id="UP000183750">
    <property type="component" value="Unassembled WGS sequence"/>
</dbReference>
<evidence type="ECO:0000313" key="2">
    <source>
        <dbReference type="Proteomes" id="UP000183750"/>
    </source>
</evidence>
<keyword evidence="2" id="KW-1185">Reference proteome</keyword>
<organism evidence="1 2">
    <name type="scientific">Microbacterium hydrocarbonoxydans</name>
    <dbReference type="NCBI Taxonomy" id="273678"/>
    <lineage>
        <taxon>Bacteria</taxon>
        <taxon>Bacillati</taxon>
        <taxon>Actinomycetota</taxon>
        <taxon>Actinomycetes</taxon>
        <taxon>Micrococcales</taxon>
        <taxon>Microbacteriaceae</taxon>
        <taxon>Microbacterium</taxon>
    </lineage>
</organism>
<dbReference type="EMBL" id="FNSQ01000005">
    <property type="protein sequence ID" value="SEB38385.1"/>
    <property type="molecule type" value="Genomic_DNA"/>
</dbReference>
<dbReference type="AlphaFoldDB" id="A0A1H4IX03"/>
<dbReference type="SUPFAM" id="SSF52540">
    <property type="entry name" value="P-loop containing nucleoside triphosphate hydrolases"/>
    <property type="match status" value="1"/>
</dbReference>
<keyword evidence="1" id="KW-0418">Kinase</keyword>
<reference evidence="2" key="1">
    <citation type="submission" date="2016-10" db="EMBL/GenBank/DDBJ databases">
        <authorList>
            <person name="Varghese N."/>
            <person name="Submissions S."/>
        </authorList>
    </citation>
    <scope>NUCLEOTIDE SEQUENCE [LARGE SCALE GENOMIC DNA]</scope>
    <source>
        <strain evidence="2">DSM 16089</strain>
    </source>
</reference>
<proteinExistence type="predicted"/>
<dbReference type="PANTHER" id="PTHR37816:SF2">
    <property type="entry name" value="DNA TOPOLOGY MODULATION PROTEIN FLAR-RELATED PROTEIN"/>
    <property type="match status" value="1"/>
</dbReference>
<dbReference type="PANTHER" id="PTHR37816">
    <property type="entry name" value="YALI0E33011P"/>
    <property type="match status" value="1"/>
</dbReference>
<keyword evidence="1" id="KW-0808">Transferase</keyword>
<sequence length="165" mass="17864">MAVYGGGMTRILITGMSGVGKSTLLTTLNERGHLTIDTDYGNWKTAAGLWDHNLMTAALSSHTEVIVAGTVENQGDFYDQFDHIVLLSAPLPVILQRVMHRTANPYGKTTAQRAEIEENLKSVEPLLRRGATMEFDASRSTADIARTIEALLATSAVSRGTTSNE</sequence>